<sequence length="56" mass="6715">MVWMQRSRPSEKNESYILNRFESPKNQIIKPSMNPPKRILEFSNALQTRKSRKPEP</sequence>
<gene>
    <name evidence="1" type="ORF">LEP1GSC188_3202</name>
</gene>
<name>M3H675_9LEPT</name>
<organism evidence="1 2">
    <name type="scientific">Leptospira weilii serovar Topaz str. LT2116</name>
    <dbReference type="NCBI Taxonomy" id="1088540"/>
    <lineage>
        <taxon>Bacteria</taxon>
        <taxon>Pseudomonadati</taxon>
        <taxon>Spirochaetota</taxon>
        <taxon>Spirochaetia</taxon>
        <taxon>Leptospirales</taxon>
        <taxon>Leptospiraceae</taxon>
        <taxon>Leptospira</taxon>
    </lineage>
</organism>
<dbReference type="Proteomes" id="UP000011770">
    <property type="component" value="Unassembled WGS sequence"/>
</dbReference>
<evidence type="ECO:0000313" key="1">
    <source>
        <dbReference type="EMBL" id="EMF84335.1"/>
    </source>
</evidence>
<proteinExistence type="predicted"/>
<evidence type="ECO:0000313" key="2">
    <source>
        <dbReference type="Proteomes" id="UP000011770"/>
    </source>
</evidence>
<reference evidence="1 2" key="1">
    <citation type="submission" date="2013-01" db="EMBL/GenBank/DDBJ databases">
        <authorList>
            <person name="Harkins D.M."/>
            <person name="Durkin A.S."/>
            <person name="Brinkac L.M."/>
            <person name="Haft D.H."/>
            <person name="Selengut J.D."/>
            <person name="Sanka R."/>
            <person name="DePew J."/>
            <person name="Purushe J."/>
            <person name="Tulsiani S.M."/>
            <person name="Graham G.C."/>
            <person name="Burns M.-A."/>
            <person name="Dohnt M.F."/>
            <person name="Smythe L.D."/>
            <person name="McKay D.B."/>
            <person name="Craig S.B."/>
            <person name="Vinetz J.M."/>
            <person name="Sutton G.G."/>
            <person name="Nierman W.C."/>
            <person name="Fouts D.E."/>
        </authorList>
    </citation>
    <scope>NUCLEOTIDE SEQUENCE [LARGE SCALE GENOMIC DNA]</scope>
    <source>
        <strain evidence="1 2">LT2116</strain>
    </source>
</reference>
<comment type="caution">
    <text evidence="1">The sequence shown here is derived from an EMBL/GenBank/DDBJ whole genome shotgun (WGS) entry which is preliminary data.</text>
</comment>
<accession>M3H675</accession>
<protein>
    <submittedName>
        <fullName evidence="1">Uncharacterized protein</fullName>
    </submittedName>
</protein>
<dbReference type="EMBL" id="AHOR02000003">
    <property type="protein sequence ID" value="EMF84335.1"/>
    <property type="molecule type" value="Genomic_DNA"/>
</dbReference>
<dbReference type="AlphaFoldDB" id="M3H675"/>